<dbReference type="PANTHER" id="PTHR30071:SF1">
    <property type="entry name" value="CYTOCHROME B_B6 PROTEIN-RELATED"/>
    <property type="match status" value="1"/>
</dbReference>
<reference evidence="8 9" key="1">
    <citation type="journal article" date="2016" name="Nat. Commun.">
        <title>Thousands of microbial genomes shed light on interconnected biogeochemical processes in an aquifer system.</title>
        <authorList>
            <person name="Anantharaman K."/>
            <person name="Brown C.T."/>
            <person name="Hug L.A."/>
            <person name="Sharon I."/>
            <person name="Castelle C.J."/>
            <person name="Probst A.J."/>
            <person name="Thomas B.C."/>
            <person name="Singh A."/>
            <person name="Wilkins M.J."/>
            <person name="Karaoz U."/>
            <person name="Brodie E.L."/>
            <person name="Williams K.H."/>
            <person name="Hubbard S.S."/>
            <person name="Banfield J.F."/>
        </authorList>
    </citation>
    <scope>NUCLEOTIDE SEQUENCE [LARGE SCALE GENOMIC DNA]</scope>
</reference>
<comment type="subcellular location">
    <subcellularLocation>
        <location evidence="1">Membrane</location>
        <topology evidence="1">Multi-pass membrane protein</topology>
    </subcellularLocation>
</comment>
<feature type="transmembrane region" description="Helical" evidence="6">
    <location>
        <begin position="214"/>
        <end position="231"/>
    </location>
</feature>
<dbReference type="GO" id="GO:0005886">
    <property type="term" value="C:plasma membrane"/>
    <property type="evidence" value="ECO:0007669"/>
    <property type="project" value="TreeGrafter"/>
</dbReference>
<organism evidence="8 9">
    <name type="scientific">Candidatus Fischerbacteria bacterium RBG_13_37_8</name>
    <dbReference type="NCBI Taxonomy" id="1817863"/>
    <lineage>
        <taxon>Bacteria</taxon>
        <taxon>Candidatus Fischeribacteriota</taxon>
    </lineage>
</organism>
<evidence type="ECO:0000256" key="6">
    <source>
        <dbReference type="SAM" id="Phobius"/>
    </source>
</evidence>
<dbReference type="Pfam" id="PF01578">
    <property type="entry name" value="Cytochrom_C_asm"/>
    <property type="match status" value="1"/>
</dbReference>
<dbReference type="Proteomes" id="UP000178943">
    <property type="component" value="Unassembled WGS sequence"/>
</dbReference>
<keyword evidence="4 6" id="KW-1133">Transmembrane helix</keyword>
<protein>
    <recommendedName>
        <fullName evidence="7">Cytochrome c assembly protein domain-containing protein</fullName>
    </recommendedName>
</protein>
<comment type="caution">
    <text evidence="8">The sequence shown here is derived from an EMBL/GenBank/DDBJ whole genome shotgun (WGS) entry which is preliminary data.</text>
</comment>
<feature type="transmembrane region" description="Helical" evidence="6">
    <location>
        <begin position="38"/>
        <end position="55"/>
    </location>
</feature>
<dbReference type="GO" id="GO:0017004">
    <property type="term" value="P:cytochrome complex assembly"/>
    <property type="evidence" value="ECO:0007669"/>
    <property type="project" value="UniProtKB-KW"/>
</dbReference>
<keyword evidence="5 6" id="KW-0472">Membrane</keyword>
<feature type="transmembrane region" description="Helical" evidence="6">
    <location>
        <begin position="129"/>
        <end position="153"/>
    </location>
</feature>
<dbReference type="PANTHER" id="PTHR30071">
    <property type="entry name" value="HEME EXPORTER PROTEIN C"/>
    <property type="match status" value="1"/>
</dbReference>
<dbReference type="InterPro" id="IPR045062">
    <property type="entry name" value="Cyt_c_biogenesis_CcsA/CcmC"/>
</dbReference>
<dbReference type="AlphaFoldDB" id="A0A1F5VI41"/>
<evidence type="ECO:0000313" key="9">
    <source>
        <dbReference type="Proteomes" id="UP000178943"/>
    </source>
</evidence>
<evidence type="ECO:0000256" key="5">
    <source>
        <dbReference type="ARBA" id="ARBA00023136"/>
    </source>
</evidence>
<proteinExistence type="predicted"/>
<keyword evidence="2 6" id="KW-0812">Transmembrane</keyword>
<dbReference type="EMBL" id="MFGW01000168">
    <property type="protein sequence ID" value="OGF63133.1"/>
    <property type="molecule type" value="Genomic_DNA"/>
</dbReference>
<name>A0A1F5VI41_9BACT</name>
<evidence type="ECO:0000313" key="8">
    <source>
        <dbReference type="EMBL" id="OGF63133.1"/>
    </source>
</evidence>
<evidence type="ECO:0000259" key="7">
    <source>
        <dbReference type="Pfam" id="PF01578"/>
    </source>
</evidence>
<feature type="transmembrane region" description="Helical" evidence="6">
    <location>
        <begin position="61"/>
        <end position="84"/>
    </location>
</feature>
<evidence type="ECO:0000256" key="3">
    <source>
        <dbReference type="ARBA" id="ARBA00022748"/>
    </source>
</evidence>
<feature type="transmembrane region" description="Helical" evidence="6">
    <location>
        <begin position="243"/>
        <end position="264"/>
    </location>
</feature>
<dbReference type="InterPro" id="IPR002541">
    <property type="entry name" value="Cyt_c_assembly"/>
</dbReference>
<evidence type="ECO:0000256" key="2">
    <source>
        <dbReference type="ARBA" id="ARBA00022692"/>
    </source>
</evidence>
<feature type="transmembrane region" description="Helical" evidence="6">
    <location>
        <begin position="6"/>
        <end position="26"/>
    </location>
</feature>
<dbReference type="STRING" id="1817863.A2Y62_07515"/>
<accession>A0A1F5VI41</accession>
<feature type="domain" description="Cytochrome c assembly protein" evidence="7">
    <location>
        <begin position="67"/>
        <end position="267"/>
    </location>
</feature>
<sequence length="271" mass="31545">MIKAHLLFTIFCYGLASLLGIMILFHSHLKIYWHRIRFIIFLGFAIHTIALMLYWQEKQHFPIITNLEALFFVSWLLVPLMLFIEYRNKDITMSSILLPFVLIVLLIMVTSDAPIAVLSPKLKSSWMYLHIPSSLLGILFLFITTGTSFMYLMQERAMKNKKMGWFYDKLPSLPMCESISYSSLIVGFVLITIGIVSGMFWAKTGFGRFWQWDIKEILSGFTWLTYALLLYNRKTMKWTGKLAAYFAIIAFLLVLLTFFGFSIISKSYHTL</sequence>
<dbReference type="GO" id="GO:0020037">
    <property type="term" value="F:heme binding"/>
    <property type="evidence" value="ECO:0007669"/>
    <property type="project" value="InterPro"/>
</dbReference>
<feature type="transmembrane region" description="Helical" evidence="6">
    <location>
        <begin position="96"/>
        <end position="117"/>
    </location>
</feature>
<feature type="transmembrane region" description="Helical" evidence="6">
    <location>
        <begin position="179"/>
        <end position="202"/>
    </location>
</feature>
<evidence type="ECO:0000256" key="4">
    <source>
        <dbReference type="ARBA" id="ARBA00022989"/>
    </source>
</evidence>
<gene>
    <name evidence="8" type="ORF">A2Y62_07515</name>
</gene>
<keyword evidence="3" id="KW-0201">Cytochrome c-type biogenesis</keyword>
<evidence type="ECO:0000256" key="1">
    <source>
        <dbReference type="ARBA" id="ARBA00004141"/>
    </source>
</evidence>